<dbReference type="SUPFAM" id="SSF51658">
    <property type="entry name" value="Xylose isomerase-like"/>
    <property type="match status" value="1"/>
</dbReference>
<organism evidence="4 5">
    <name type="scientific">Isoptericola dokdonensis DS-3</name>
    <dbReference type="NCBI Taxonomy" id="1300344"/>
    <lineage>
        <taxon>Bacteria</taxon>
        <taxon>Bacillati</taxon>
        <taxon>Actinomycetota</taxon>
        <taxon>Actinomycetes</taxon>
        <taxon>Micrococcales</taxon>
        <taxon>Promicromonosporaceae</taxon>
        <taxon>Isoptericola</taxon>
    </lineage>
</organism>
<evidence type="ECO:0000256" key="1">
    <source>
        <dbReference type="ARBA" id="ARBA00023277"/>
    </source>
</evidence>
<accession>A0A161I2E8</accession>
<dbReference type="Proteomes" id="UP000076794">
    <property type="component" value="Chromosome"/>
</dbReference>
<feature type="domain" description="Xylose isomerase-like TIM barrel" evidence="3">
    <location>
        <begin position="77"/>
        <end position="284"/>
    </location>
</feature>
<evidence type="ECO:0000256" key="2">
    <source>
        <dbReference type="SAM" id="SignalP"/>
    </source>
</evidence>
<sequence length="316" mass="33698">MRRTITHRMLATTATAALLAGGLLAGSTTSAVAAPKSDKANGASQCAGRSIPASKISIQLFSYLGWQGQIGIDGVLAELEEIGFKNVEPFGSPGGFGSYEDYTVAEFRDVLKSYGLKAPSSHGSTTEATFDTTLEYAKDLGQKYVGSGGFAAPGIGGGYENVLATADTMNRLGERSVKNGTGKFFGHNHQSEFTTQYADPETGEMKSAWEILVENTDPRYVTFELDTFWAADAGVDVAALLEEHGDRVELLHIKDGDLNGDGRGIPGNVGDGDMEWGPILDAAQGKVKLYVLERDGAPADKEFAEESFDFLTCYSF</sequence>
<dbReference type="Gene3D" id="3.20.20.150">
    <property type="entry name" value="Divalent-metal-dependent TIM barrel enzymes"/>
    <property type="match status" value="1"/>
</dbReference>
<reference evidence="4 5" key="1">
    <citation type="submission" date="2016-01" db="EMBL/GenBank/DDBJ databases">
        <title>Complete genome sequence of a soil Actinobacterium, Isoptericola dokdonensis DS-3.</title>
        <authorList>
            <person name="Kwon S.-K."/>
            <person name="Kim J.F."/>
        </authorList>
    </citation>
    <scope>NUCLEOTIDE SEQUENCE [LARGE SCALE GENOMIC DNA]</scope>
    <source>
        <strain evidence="4 5">DS-3</strain>
    </source>
</reference>
<name>A0A161I2E8_9MICO</name>
<evidence type="ECO:0000259" key="3">
    <source>
        <dbReference type="Pfam" id="PF01261"/>
    </source>
</evidence>
<keyword evidence="1" id="KW-0119">Carbohydrate metabolism</keyword>
<gene>
    <name evidence="4" type="ORF">I598_2265</name>
</gene>
<keyword evidence="2" id="KW-0732">Signal</keyword>
<dbReference type="KEGG" id="ido:I598_2265"/>
<feature type="signal peptide" evidence="2">
    <location>
        <begin position="1"/>
        <end position="33"/>
    </location>
</feature>
<dbReference type="GO" id="GO:0016853">
    <property type="term" value="F:isomerase activity"/>
    <property type="evidence" value="ECO:0007669"/>
    <property type="project" value="UniProtKB-KW"/>
</dbReference>
<dbReference type="PATRIC" id="fig|1300344.3.peg.2274"/>
<keyword evidence="5" id="KW-1185">Reference proteome</keyword>
<evidence type="ECO:0000313" key="4">
    <source>
        <dbReference type="EMBL" id="ANC31805.1"/>
    </source>
</evidence>
<dbReference type="Pfam" id="PF01261">
    <property type="entry name" value="AP_endonuc_2"/>
    <property type="match status" value="1"/>
</dbReference>
<dbReference type="InterPro" id="IPR036237">
    <property type="entry name" value="Xyl_isomerase-like_sf"/>
</dbReference>
<dbReference type="PANTHER" id="PTHR12110:SF41">
    <property type="entry name" value="INOSOSE DEHYDRATASE"/>
    <property type="match status" value="1"/>
</dbReference>
<dbReference type="PANTHER" id="PTHR12110">
    <property type="entry name" value="HYDROXYPYRUVATE ISOMERASE"/>
    <property type="match status" value="1"/>
</dbReference>
<evidence type="ECO:0000313" key="5">
    <source>
        <dbReference type="Proteomes" id="UP000076794"/>
    </source>
</evidence>
<dbReference type="STRING" id="1300344.I598_2265"/>
<feature type="chain" id="PRO_5007823594" evidence="2">
    <location>
        <begin position="34"/>
        <end position="316"/>
    </location>
</feature>
<keyword evidence="4" id="KW-0413">Isomerase</keyword>
<dbReference type="InterPro" id="IPR050312">
    <property type="entry name" value="IolE/XylAMocC-like"/>
</dbReference>
<dbReference type="InterPro" id="IPR013022">
    <property type="entry name" value="Xyl_isomerase-like_TIM-brl"/>
</dbReference>
<dbReference type="AlphaFoldDB" id="A0A161I2E8"/>
<dbReference type="OrthoDB" id="5182842at2"/>
<dbReference type="RefSeq" id="WP_068203037.1">
    <property type="nucleotide sequence ID" value="NZ_CP014209.1"/>
</dbReference>
<proteinExistence type="predicted"/>
<dbReference type="EMBL" id="CP014209">
    <property type="protein sequence ID" value="ANC31805.1"/>
    <property type="molecule type" value="Genomic_DNA"/>
</dbReference>
<protein>
    <submittedName>
        <fullName evidence="4">Xylose isomerase-like TIM barrel</fullName>
    </submittedName>
</protein>